<accession>A0A841P9S0</accession>
<reference evidence="1 2" key="1">
    <citation type="submission" date="2020-08" db="EMBL/GenBank/DDBJ databases">
        <title>Genomic Encyclopedia of Type Strains, Phase IV (KMG-IV): sequencing the most valuable type-strain genomes for metagenomic binning, comparative biology and taxonomic classification.</title>
        <authorList>
            <person name="Goeker M."/>
        </authorList>
    </citation>
    <scope>NUCLEOTIDE SEQUENCE [LARGE SCALE GENOMIC DNA]</scope>
    <source>
        <strain evidence="1 2">DSM 100039</strain>
    </source>
</reference>
<dbReference type="AlphaFoldDB" id="A0A841P9S0"/>
<evidence type="ECO:0000313" key="2">
    <source>
        <dbReference type="Proteomes" id="UP000556329"/>
    </source>
</evidence>
<proteinExistence type="predicted"/>
<protein>
    <submittedName>
        <fullName evidence="1">Uncharacterized protein</fullName>
    </submittedName>
</protein>
<dbReference type="Proteomes" id="UP000556329">
    <property type="component" value="Unassembled WGS sequence"/>
</dbReference>
<organism evidence="1 2">
    <name type="scientific">Mesorhizobium sangaii</name>
    <dbReference type="NCBI Taxonomy" id="505389"/>
    <lineage>
        <taxon>Bacteria</taxon>
        <taxon>Pseudomonadati</taxon>
        <taxon>Pseudomonadota</taxon>
        <taxon>Alphaproteobacteria</taxon>
        <taxon>Hyphomicrobiales</taxon>
        <taxon>Phyllobacteriaceae</taxon>
        <taxon>Mesorhizobium</taxon>
    </lineage>
</organism>
<comment type="caution">
    <text evidence="1">The sequence shown here is derived from an EMBL/GenBank/DDBJ whole genome shotgun (WGS) entry which is preliminary data.</text>
</comment>
<keyword evidence="2" id="KW-1185">Reference proteome</keyword>
<evidence type="ECO:0000313" key="1">
    <source>
        <dbReference type="EMBL" id="MBB6411906.1"/>
    </source>
</evidence>
<gene>
    <name evidence="1" type="ORF">HNQ71_004594</name>
</gene>
<dbReference type="RefSeq" id="WP_184874786.1">
    <property type="nucleotide sequence ID" value="NZ_JACHEF010000004.1"/>
</dbReference>
<sequence>MAANKEVDKKLEEELQNQIKLLETLQVGTVEAIKRANTKLGEVQAGNSREQVFPRKK</sequence>
<name>A0A841P9S0_9HYPH</name>
<dbReference type="EMBL" id="JACHEF010000004">
    <property type="protein sequence ID" value="MBB6411906.1"/>
    <property type="molecule type" value="Genomic_DNA"/>
</dbReference>